<comment type="caution">
    <text evidence="2">The sequence shown here is derived from an EMBL/GenBank/DDBJ whole genome shotgun (WGS) entry which is preliminary data.</text>
</comment>
<accession>A0A6V8LRQ8</accession>
<reference evidence="2 3" key="1">
    <citation type="submission" date="2020-04" db="EMBL/GenBank/DDBJ databases">
        <authorList>
            <consortium name="Desulfovibrio sp. FSS-1 genome sequencing consortium"/>
            <person name="Shimoshige H."/>
            <person name="Kobayashi H."/>
            <person name="Maekawa T."/>
        </authorList>
    </citation>
    <scope>NUCLEOTIDE SEQUENCE [LARGE SCALE GENOMIC DNA]</scope>
    <source>
        <strain evidence="2 3">SIID29052-01</strain>
    </source>
</reference>
<protein>
    <recommendedName>
        <fullName evidence="4">Glycosyltransferase RgtA/B/C/D-like domain-containing protein</fullName>
    </recommendedName>
</protein>
<dbReference type="EMBL" id="BLTE01000014">
    <property type="protein sequence ID" value="GFK95162.1"/>
    <property type="molecule type" value="Genomic_DNA"/>
</dbReference>
<keyword evidence="3" id="KW-1185">Reference proteome</keyword>
<name>A0A6V8LRQ8_9BACT</name>
<evidence type="ECO:0000313" key="2">
    <source>
        <dbReference type="EMBL" id="GFK95162.1"/>
    </source>
</evidence>
<dbReference type="Proteomes" id="UP000494245">
    <property type="component" value="Unassembled WGS sequence"/>
</dbReference>
<feature type="transmembrane region" description="Helical" evidence="1">
    <location>
        <begin position="273"/>
        <end position="293"/>
    </location>
</feature>
<feature type="transmembrane region" description="Helical" evidence="1">
    <location>
        <begin position="154"/>
        <end position="173"/>
    </location>
</feature>
<gene>
    <name evidence="2" type="ORF">NNJEOMEG_03020</name>
</gene>
<keyword evidence="1" id="KW-0472">Membrane</keyword>
<feature type="transmembrane region" description="Helical" evidence="1">
    <location>
        <begin position="180"/>
        <end position="199"/>
    </location>
</feature>
<evidence type="ECO:0008006" key="4">
    <source>
        <dbReference type="Google" id="ProtNLM"/>
    </source>
</evidence>
<sequence length="667" mass="70086">MPLAGLAAIFIARARWPEQAVGLACVVASLNLAWARAATHRLLAGRPHVRTTLAWLSLADSWLRWIAAAALGFVAAGWGQDMWAGLRDALANPMPLNAMEGRETVKAWLLAQGANIYPSMEGHPFLVTIYPPVYHAATAASALLTEWGIGAARLASFAAHLALAAMAGAFLLCWTRSRTAALGVALLALAEPVLAAWGIHARPDMLAWSLALGGAWAFLLASRGGRRAARLAVCSGLLFCLALYTKQQTLPWLLGCLAWGALAGPAGRRAVPWAAGTVLVSGGALLCGLSLAFGEGFLRDVFLYPLRMSAAAGVSSGENLLVRAMQVWEAFRPLWILGTLGAAASMLARRWELPAALLVMNVLFLPSLLASWGADVNYAFGALTASLLAAGGLLARLERLRPSGRALALGALLLAVPSPGGIRDRTDEGSRRLAALDGPVLANTEGGHLFLGRRPGKEVVFFDAIETSLYEQAGFWRADSSALVRDIAARRFRHVALFGDFAARAVADALAVFYKASAQAGFYRVLVPDPAARVLRVGPGGGVTPEDQGAGLSVLLEDLAQETEGLAPAREGVPGFLRVTFDAIEARPGMEARARVRLAGGRAGCVLRDSHGAVLAARQAGGEGSRDLVLTARPGEGPVTLEVSVEGRAWLETQYGALAVLRLGVGD</sequence>
<reference evidence="2 3" key="2">
    <citation type="submission" date="2020-05" db="EMBL/GenBank/DDBJ databases">
        <title>Draft genome sequence of Desulfovibrio sp. strainFSS-1.</title>
        <authorList>
            <person name="Shimoshige H."/>
            <person name="Kobayashi H."/>
            <person name="Maekawa T."/>
        </authorList>
    </citation>
    <scope>NUCLEOTIDE SEQUENCE [LARGE SCALE GENOMIC DNA]</scope>
    <source>
        <strain evidence="2 3">SIID29052-01</strain>
    </source>
</reference>
<evidence type="ECO:0000313" key="3">
    <source>
        <dbReference type="Proteomes" id="UP000494245"/>
    </source>
</evidence>
<feature type="transmembrane region" description="Helical" evidence="1">
    <location>
        <begin position="205"/>
        <end position="221"/>
    </location>
</feature>
<keyword evidence="1" id="KW-0812">Transmembrane</keyword>
<keyword evidence="1" id="KW-1133">Transmembrane helix</keyword>
<organism evidence="2 3">
    <name type="scientific">Fundidesulfovibrio magnetotacticus</name>
    <dbReference type="NCBI Taxonomy" id="2730080"/>
    <lineage>
        <taxon>Bacteria</taxon>
        <taxon>Pseudomonadati</taxon>
        <taxon>Thermodesulfobacteriota</taxon>
        <taxon>Desulfovibrionia</taxon>
        <taxon>Desulfovibrionales</taxon>
        <taxon>Desulfovibrionaceae</taxon>
        <taxon>Fundidesulfovibrio</taxon>
    </lineage>
</organism>
<evidence type="ECO:0000256" key="1">
    <source>
        <dbReference type="SAM" id="Phobius"/>
    </source>
</evidence>
<dbReference type="AlphaFoldDB" id="A0A6V8LRQ8"/>
<proteinExistence type="predicted"/>